<reference evidence="1 2" key="1">
    <citation type="journal article" date="2021" name="Sci. Rep.">
        <title>Chromosome anchoring in Senegalese sole (Solea senegalensis) reveals sex-associated markers and genome rearrangements in flatfish.</title>
        <authorList>
            <person name="Guerrero-Cozar I."/>
            <person name="Gomez-Garrido J."/>
            <person name="Berbel C."/>
            <person name="Martinez-Blanch J.F."/>
            <person name="Alioto T."/>
            <person name="Claros M.G."/>
            <person name="Gagnaire P.A."/>
            <person name="Manchado M."/>
        </authorList>
    </citation>
    <scope>NUCLEOTIDE SEQUENCE [LARGE SCALE GENOMIC DNA]</scope>
    <source>
        <strain evidence="1">Sse05_10M</strain>
    </source>
</reference>
<dbReference type="EMBL" id="JAGKHQ010000019">
    <property type="protein sequence ID" value="KAG7482262.1"/>
    <property type="molecule type" value="Genomic_DNA"/>
</dbReference>
<keyword evidence="2" id="KW-1185">Reference proteome</keyword>
<proteinExistence type="predicted"/>
<gene>
    <name evidence="1" type="ORF">JOB18_017283</name>
</gene>
<accession>A0AAV6Q231</accession>
<name>A0AAV6Q231_SOLSE</name>
<protein>
    <submittedName>
        <fullName evidence="1">Uncharacterized protein</fullName>
    </submittedName>
</protein>
<evidence type="ECO:0000313" key="1">
    <source>
        <dbReference type="EMBL" id="KAG7482262.1"/>
    </source>
</evidence>
<sequence>MRCALETLKIPESASLHPIRTAGLTVAAAQGDDVLRVESGEDDDVVEVNIREVMEYNKTQDEVVKSSMVIFVNRIHLEQCIYFQTSSNSTAIYHHSPPTHTAAPSH</sequence>
<evidence type="ECO:0000313" key="2">
    <source>
        <dbReference type="Proteomes" id="UP000693946"/>
    </source>
</evidence>
<dbReference type="AlphaFoldDB" id="A0AAV6Q231"/>
<comment type="caution">
    <text evidence="1">The sequence shown here is derived from an EMBL/GenBank/DDBJ whole genome shotgun (WGS) entry which is preliminary data.</text>
</comment>
<organism evidence="1 2">
    <name type="scientific">Solea senegalensis</name>
    <name type="common">Senegalese sole</name>
    <dbReference type="NCBI Taxonomy" id="28829"/>
    <lineage>
        <taxon>Eukaryota</taxon>
        <taxon>Metazoa</taxon>
        <taxon>Chordata</taxon>
        <taxon>Craniata</taxon>
        <taxon>Vertebrata</taxon>
        <taxon>Euteleostomi</taxon>
        <taxon>Actinopterygii</taxon>
        <taxon>Neopterygii</taxon>
        <taxon>Teleostei</taxon>
        <taxon>Neoteleostei</taxon>
        <taxon>Acanthomorphata</taxon>
        <taxon>Carangaria</taxon>
        <taxon>Pleuronectiformes</taxon>
        <taxon>Pleuronectoidei</taxon>
        <taxon>Soleidae</taxon>
        <taxon>Solea</taxon>
    </lineage>
</organism>
<dbReference type="Proteomes" id="UP000693946">
    <property type="component" value="Linkage Group LG7"/>
</dbReference>